<dbReference type="InterPro" id="IPR036691">
    <property type="entry name" value="Endo/exonu/phosph_ase_sf"/>
</dbReference>
<organism evidence="2 3">
    <name type="scientific">Trifolium subterraneum</name>
    <name type="common">Subterranean clover</name>
    <dbReference type="NCBI Taxonomy" id="3900"/>
    <lineage>
        <taxon>Eukaryota</taxon>
        <taxon>Viridiplantae</taxon>
        <taxon>Streptophyta</taxon>
        <taxon>Embryophyta</taxon>
        <taxon>Tracheophyta</taxon>
        <taxon>Spermatophyta</taxon>
        <taxon>Magnoliopsida</taxon>
        <taxon>eudicotyledons</taxon>
        <taxon>Gunneridae</taxon>
        <taxon>Pentapetalae</taxon>
        <taxon>rosids</taxon>
        <taxon>fabids</taxon>
        <taxon>Fabales</taxon>
        <taxon>Fabaceae</taxon>
        <taxon>Papilionoideae</taxon>
        <taxon>50 kb inversion clade</taxon>
        <taxon>NPAAA clade</taxon>
        <taxon>Hologalegina</taxon>
        <taxon>IRL clade</taxon>
        <taxon>Trifolieae</taxon>
        <taxon>Trifolium</taxon>
    </lineage>
</organism>
<dbReference type="Gene3D" id="3.60.10.10">
    <property type="entry name" value="Endonuclease/exonuclease/phosphatase"/>
    <property type="match status" value="1"/>
</dbReference>
<dbReference type="PANTHER" id="PTHR31286">
    <property type="entry name" value="GLYCINE-RICH CELL WALL STRUCTURAL PROTEIN 1.8-LIKE"/>
    <property type="match status" value="1"/>
</dbReference>
<protein>
    <recommendedName>
        <fullName evidence="4">DUF4283 domain-containing protein</fullName>
    </recommendedName>
</protein>
<dbReference type="EMBL" id="DF973977">
    <property type="protein sequence ID" value="GAU43510.1"/>
    <property type="molecule type" value="Genomic_DNA"/>
</dbReference>
<sequence>MSAFSIPWGCLDGDKEQVSQPENPPKTHKTFVEALNNVCDIPNSQLPQPCVKGDDLAISISEDEYMVGIDNCKHNLHGRVVWSKGSTPLTVVALKNKLSPLWKDLARWGITSLDKGFYEFSFSSLLYGLAQEYWRPKILFAIASSVRTPICTDVIVAKPMFDRTFVHFARVLVDLDLSQTLSYRVLVERKGFAFYVEMEYENLPPFCTHCNMVGHYLNSCKWVQGFDDANQGKETKNNVKNKNESTGKYVKKKDGRTKQNKAMEVVNVEESINKTQNVNKEVVNVEVSTDNTVQNIPNDEPAAAIIRHSPLQPNFSNANTVDSANNNKFSALNTQFEEVESVEKGADLQGQFETEEVESRSKDVEFVEDTQQVQVVDKGEAQGSTQRNVSKEAQQDMQFLKESWANMAENEEDEIRLLNTLEKEPSFTVVTSKSSKKVKAKATKHSKSSGSYETRSKLNLDPVVISLDDQHVACSITVQDKVFGIAAIYASTCYIKRRLLWDNLSVLCNQYNISWCFMGDFNVIMGHHEYRGSSVPASLPMSEFQDWSNANDLLHLQTRGAWFTWSNGRRGRAFTEKRLDRAICNQSWLNSCSEFLKMWTLHESCKDIISNCWGTQIVGSPMFILSKKLKHLKDHLKIWNKEVFGNVHSFVKEAEDSVVEIQNQIQLNGGSDILRDSEKRALDNLDVALKRQEWMRPSLKTLFQISLMIG</sequence>
<dbReference type="PANTHER" id="PTHR31286:SF176">
    <property type="entry name" value="DUF4283 DOMAIN PROTEIN"/>
    <property type="match status" value="1"/>
</dbReference>
<keyword evidence="3" id="KW-1185">Reference proteome</keyword>
<evidence type="ECO:0000256" key="1">
    <source>
        <dbReference type="SAM" id="MobiDB-lite"/>
    </source>
</evidence>
<dbReference type="SUPFAM" id="SSF56219">
    <property type="entry name" value="DNase I-like"/>
    <property type="match status" value="1"/>
</dbReference>
<dbReference type="Proteomes" id="UP000242715">
    <property type="component" value="Unassembled WGS sequence"/>
</dbReference>
<dbReference type="OrthoDB" id="1430812at2759"/>
<reference evidence="3" key="1">
    <citation type="journal article" date="2017" name="Front. Plant Sci.">
        <title>Climate Clever Clovers: New Paradigm to Reduce the Environmental Footprint of Ruminants by Breeding Low Methanogenic Forages Utilizing Haplotype Variation.</title>
        <authorList>
            <person name="Kaur P."/>
            <person name="Appels R."/>
            <person name="Bayer P.E."/>
            <person name="Keeble-Gagnere G."/>
            <person name="Wang J."/>
            <person name="Hirakawa H."/>
            <person name="Shirasawa K."/>
            <person name="Vercoe P."/>
            <person name="Stefanova K."/>
            <person name="Durmic Z."/>
            <person name="Nichols P."/>
            <person name="Revell C."/>
            <person name="Isobe S.N."/>
            <person name="Edwards D."/>
            <person name="Erskine W."/>
        </authorList>
    </citation>
    <scope>NUCLEOTIDE SEQUENCE [LARGE SCALE GENOMIC DNA]</scope>
    <source>
        <strain evidence="3">cv. Daliak</strain>
    </source>
</reference>
<evidence type="ECO:0000313" key="2">
    <source>
        <dbReference type="EMBL" id="GAU43510.1"/>
    </source>
</evidence>
<name>A0A2Z6P311_TRISU</name>
<dbReference type="InterPro" id="IPR040256">
    <property type="entry name" value="At4g02000-like"/>
</dbReference>
<accession>A0A2Z6P311</accession>
<dbReference type="AlphaFoldDB" id="A0A2Z6P311"/>
<evidence type="ECO:0000313" key="3">
    <source>
        <dbReference type="Proteomes" id="UP000242715"/>
    </source>
</evidence>
<proteinExistence type="predicted"/>
<evidence type="ECO:0008006" key="4">
    <source>
        <dbReference type="Google" id="ProtNLM"/>
    </source>
</evidence>
<gene>
    <name evidence="2" type="ORF">TSUD_399030</name>
</gene>
<feature type="region of interest" description="Disordered" evidence="1">
    <location>
        <begin position="1"/>
        <end position="25"/>
    </location>
</feature>